<comment type="similarity">
    <text evidence="4">Belongs to the nitrite and sulfite reductase 4Fe-4S domain family.</text>
</comment>
<dbReference type="InterPro" id="IPR012744">
    <property type="entry name" value="Nitri_red_NirB"/>
</dbReference>
<dbReference type="InterPro" id="IPR017121">
    <property type="entry name" value="Nitrite_Rdtase_lsu"/>
</dbReference>
<keyword evidence="6 20" id="KW-0004">4Fe-4S</keyword>
<dbReference type="GO" id="GO:0098809">
    <property type="term" value="F:nitrite reductase activity"/>
    <property type="evidence" value="ECO:0007669"/>
    <property type="project" value="InterPro"/>
</dbReference>
<evidence type="ECO:0000259" key="24">
    <source>
        <dbReference type="Pfam" id="PF04324"/>
    </source>
</evidence>
<evidence type="ECO:0000256" key="18">
    <source>
        <dbReference type="ARBA" id="ARBA00049518"/>
    </source>
</evidence>
<evidence type="ECO:0000259" key="25">
    <source>
        <dbReference type="Pfam" id="PF07992"/>
    </source>
</evidence>
<feature type="domain" description="Nitrite/Sulfite reductase ferredoxin-like" evidence="23">
    <location>
        <begin position="575"/>
        <end position="636"/>
    </location>
</feature>
<keyword evidence="10 20" id="KW-0479">Metal-binding</keyword>
<dbReference type="PRINTS" id="PR00368">
    <property type="entry name" value="FADPNR"/>
</dbReference>
<evidence type="ECO:0000256" key="3">
    <source>
        <dbReference type="ARBA" id="ARBA00005096"/>
    </source>
</evidence>
<proteinExistence type="inferred from homology"/>
<dbReference type="GO" id="GO:0051537">
    <property type="term" value="F:2 iron, 2 sulfur cluster binding"/>
    <property type="evidence" value="ECO:0007669"/>
    <property type="project" value="UniProtKB-KW"/>
</dbReference>
<dbReference type="CDD" id="cd19944">
    <property type="entry name" value="NirB_Fer2_BFD-like_2"/>
    <property type="match status" value="1"/>
</dbReference>
<evidence type="ECO:0000256" key="1">
    <source>
        <dbReference type="ARBA" id="ARBA00001974"/>
    </source>
</evidence>
<comment type="cofactor">
    <cofactor evidence="20">
        <name>[4Fe-4S] cluster</name>
        <dbReference type="ChEBI" id="CHEBI:49883"/>
    </cofactor>
    <text evidence="20">Binds 1 [4Fe-4S] cluster per subunit.</text>
</comment>
<dbReference type="GO" id="GO:0050660">
    <property type="term" value="F:flavin adenine dinucleotide binding"/>
    <property type="evidence" value="ECO:0007669"/>
    <property type="project" value="UniProtKB-UniRule"/>
</dbReference>
<feature type="domain" description="NADH-rubredoxin oxidoreductase C-terminal" evidence="26">
    <location>
        <begin position="340"/>
        <end position="407"/>
    </location>
</feature>
<evidence type="ECO:0000256" key="10">
    <source>
        <dbReference type="ARBA" id="ARBA00022723"/>
    </source>
</evidence>
<dbReference type="Pfam" id="PF07992">
    <property type="entry name" value="Pyr_redox_2"/>
    <property type="match status" value="1"/>
</dbReference>
<dbReference type="AlphaFoldDB" id="A0A0B0DII6"/>
<dbReference type="UniPathway" id="UPA00653"/>
<keyword evidence="14 20" id="KW-0408">Iron</keyword>
<evidence type="ECO:0000256" key="6">
    <source>
        <dbReference type="ARBA" id="ARBA00022485"/>
    </source>
</evidence>
<evidence type="ECO:0000313" key="28">
    <source>
        <dbReference type="Proteomes" id="UP000030664"/>
    </source>
</evidence>
<evidence type="ECO:0000256" key="2">
    <source>
        <dbReference type="ARBA" id="ARBA00003247"/>
    </source>
</evidence>
<feature type="domain" description="BFD-like [2Fe-2S]-binding" evidence="24">
    <location>
        <begin position="437"/>
        <end position="485"/>
    </location>
</feature>
<dbReference type="PANTHER" id="PTHR43809">
    <property type="entry name" value="NITRITE REDUCTASE (NADH) LARGE SUBUNIT"/>
    <property type="match status" value="1"/>
</dbReference>
<dbReference type="PRINTS" id="PR00397">
    <property type="entry name" value="SIROHAEM"/>
</dbReference>
<dbReference type="InterPro" id="IPR006066">
    <property type="entry name" value="NO2/SO3_Rdtase_FeS/sirohaem_BS"/>
</dbReference>
<evidence type="ECO:0000256" key="9">
    <source>
        <dbReference type="ARBA" id="ARBA00022714"/>
    </source>
</evidence>
<evidence type="ECO:0000256" key="16">
    <source>
        <dbReference type="ARBA" id="ARBA00023063"/>
    </source>
</evidence>
<sequence>MAAHETPTAPGTPRTILVLGGGPAAFRLVRALAERSGPADRIRVLMDEPYDPYDRVALEQLFAEPDKDLTLGDGSLWNEPAIELLTNTRAARVDRDRRVVTDQGGTEHPYDELVFATGSRAAVIPIPGSQHAHVFRTVDDVRTMVSEAARLQERLGRRPRAVVVGGGLLGLEAAEGLQRVGADPVILDVASWLLSVELDQAGGYAVNEAIRATGIEVECGAFISSVNSDNTGEVVSVSLAQSLGDESAARTLPADMVVMAAGIRPNDELAKAAGLRLGERGGILVDDHCRTADPHVWAIGEVANILGRTWGLVAPANAMAEATARNLTGGDAEVAEFDVATKLKFSGVEVAGFGDRLGRTPGSLEVLYADPARGMYQKVVVSQDAKTLLGGVFVGDASPFDSLKPLLGRELPAEPGAYLSAAGGDGVPDTELPGDAILCSCNNVDFATVRAAVDDGAHDVASLKACTTAGTQCGSCVPMLQKTLEQRMKAMGLTVSKALCEHFPMSRPELYEAVRSTALEDFESVLARFGTGEDGCALCKPAVASILHSQVHAYSLDGGRGTLQDTNDRNMANMQKDGTYSVIPRIPGGEITPEKLGVLARVGQEYGLYTKITGAQRIGLYGARLEQLPEIWKELVDAGFESGSAYGKALRNVKSCIGSSWCRFGVQDSVALAVDLENRYRGLRSPHKFKFGVSGCSRECAEAQGKDVGVIATTNGWNLFLGGNGGSNPAHGRLFAKDLTREQVFRYIDRYLMYYIRTADKLQRTARWLEDLDEQYGDGMQHVRDVIQHDSLGICADLEAEVARHIDAYEDEWAATLADPDRLRRFRAFVNHPESAPEDVDARMYVLEREQIRPATPEEIAQSEAGEGHKVLVSGARIPVGQPS</sequence>
<dbReference type="Proteomes" id="UP000030664">
    <property type="component" value="Unassembled WGS sequence"/>
</dbReference>
<comment type="catalytic activity">
    <reaction evidence="18">
        <text>hydrogen sulfide + 6 oxidized [2Fe-2S]-[ferredoxin] + 3 H2O = sulfite + 6 reduced [2Fe-2S]-[ferredoxin] + 7 H(+)</text>
        <dbReference type="Rhea" id="RHEA:23132"/>
        <dbReference type="Rhea" id="RHEA-COMP:10000"/>
        <dbReference type="Rhea" id="RHEA-COMP:10001"/>
        <dbReference type="ChEBI" id="CHEBI:15377"/>
        <dbReference type="ChEBI" id="CHEBI:15378"/>
        <dbReference type="ChEBI" id="CHEBI:17359"/>
        <dbReference type="ChEBI" id="CHEBI:29919"/>
        <dbReference type="ChEBI" id="CHEBI:33737"/>
        <dbReference type="ChEBI" id="CHEBI:33738"/>
        <dbReference type="EC" id="1.8.7.1"/>
    </reaction>
</comment>
<comment type="function">
    <text evidence="2">Catalyzes the reduction of sulfite to sulfide, a step in the biosynthesis of sulfur-containing amino acids and cofactors.</text>
</comment>
<keyword evidence="7 20" id="KW-0349">Heme</keyword>
<comment type="cofactor">
    <cofactor evidence="1 19">
        <name>FAD</name>
        <dbReference type="ChEBI" id="CHEBI:57692"/>
    </cofactor>
</comment>
<dbReference type="InterPro" id="IPR023753">
    <property type="entry name" value="FAD/NAD-binding_dom"/>
</dbReference>
<dbReference type="GO" id="GO:0051539">
    <property type="term" value="F:4 iron, 4 sulfur cluster binding"/>
    <property type="evidence" value="ECO:0007669"/>
    <property type="project" value="UniProtKB-KW"/>
</dbReference>
<dbReference type="eggNOG" id="COG1251">
    <property type="taxonomic scope" value="Bacteria"/>
</dbReference>
<keyword evidence="13" id="KW-0560">Oxidoreductase</keyword>
<dbReference type="PANTHER" id="PTHR43809:SF1">
    <property type="entry name" value="NITRITE REDUCTASE (NADH) LARGE SUBUNIT"/>
    <property type="match status" value="1"/>
</dbReference>
<dbReference type="PIRSF" id="PIRSF037149">
    <property type="entry name" value="NirB"/>
    <property type="match status" value="1"/>
</dbReference>
<organism evidence="27 28">
    <name type="scientific">Kocuria marina</name>
    <dbReference type="NCBI Taxonomy" id="223184"/>
    <lineage>
        <taxon>Bacteria</taxon>
        <taxon>Bacillati</taxon>
        <taxon>Actinomycetota</taxon>
        <taxon>Actinomycetes</taxon>
        <taxon>Micrococcales</taxon>
        <taxon>Micrococcaceae</taxon>
        <taxon>Kocuria</taxon>
    </lineage>
</organism>
<dbReference type="STRING" id="223184.AS25_04855"/>
<evidence type="ECO:0000256" key="11">
    <source>
        <dbReference type="ARBA" id="ARBA00022784"/>
    </source>
</evidence>
<dbReference type="InterPro" id="IPR045854">
    <property type="entry name" value="NO2/SO3_Rdtase_4Fe4S_sf"/>
</dbReference>
<feature type="binding site" evidence="20">
    <location>
        <position position="662"/>
    </location>
    <ligand>
        <name>[4Fe-4S] cluster</name>
        <dbReference type="ChEBI" id="CHEBI:49883"/>
    </ligand>
</feature>
<evidence type="ECO:0000256" key="4">
    <source>
        <dbReference type="ARBA" id="ARBA00010429"/>
    </source>
</evidence>
<dbReference type="GO" id="GO:0050311">
    <property type="term" value="F:sulfite reductase (ferredoxin) activity"/>
    <property type="evidence" value="ECO:0007669"/>
    <property type="project" value="UniProtKB-EC"/>
</dbReference>
<evidence type="ECO:0000256" key="13">
    <source>
        <dbReference type="ARBA" id="ARBA00023002"/>
    </source>
</evidence>
<keyword evidence="8 19" id="KW-0285">Flavoprotein</keyword>
<evidence type="ECO:0000256" key="20">
    <source>
        <dbReference type="PIRSR" id="PIRSR037149-1"/>
    </source>
</evidence>
<evidence type="ECO:0000256" key="14">
    <source>
        <dbReference type="ARBA" id="ARBA00023004"/>
    </source>
</evidence>
<dbReference type="EMBL" id="JROM01000016">
    <property type="protein sequence ID" value="KHE75069.1"/>
    <property type="molecule type" value="Genomic_DNA"/>
</dbReference>
<dbReference type="InterPro" id="IPR041575">
    <property type="entry name" value="Rubredoxin_C"/>
</dbReference>
<dbReference type="FunFam" id="3.30.413.10:FF:000007">
    <property type="entry name" value="Nitrite reductase [NAD(P)H] large subunit"/>
    <property type="match status" value="1"/>
</dbReference>
<evidence type="ECO:0000256" key="12">
    <source>
        <dbReference type="ARBA" id="ARBA00022827"/>
    </source>
</evidence>
<comment type="cofactor">
    <cofactor evidence="20">
        <name>siroheme</name>
        <dbReference type="ChEBI" id="CHEBI:60052"/>
    </cofactor>
    <text evidence="20">Binds 1 siroheme per subunit.</text>
</comment>
<comment type="pathway">
    <text evidence="3">Nitrogen metabolism; nitrate reduction (assimilation).</text>
</comment>
<dbReference type="GO" id="GO:0020037">
    <property type="term" value="F:heme binding"/>
    <property type="evidence" value="ECO:0007669"/>
    <property type="project" value="InterPro"/>
</dbReference>
<evidence type="ECO:0000259" key="26">
    <source>
        <dbReference type="Pfam" id="PF18267"/>
    </source>
</evidence>
<keyword evidence="11" id="KW-0883">Thioether bond</keyword>
<dbReference type="RefSeq" id="WP_035962191.1">
    <property type="nucleotide sequence ID" value="NZ_JROM01000016.1"/>
</dbReference>
<dbReference type="Pfam" id="PF04324">
    <property type="entry name" value="Fer2_BFD"/>
    <property type="match status" value="1"/>
</dbReference>
<dbReference type="GO" id="GO:0042128">
    <property type="term" value="P:nitrate assimilation"/>
    <property type="evidence" value="ECO:0007669"/>
    <property type="project" value="UniProtKB-UniRule"/>
</dbReference>
<evidence type="ECO:0000256" key="17">
    <source>
        <dbReference type="ARBA" id="ARBA00034078"/>
    </source>
</evidence>
<reference evidence="27 28" key="1">
    <citation type="submission" date="2014-09" db="EMBL/GenBank/DDBJ databases">
        <title>High-quality draft genome sequence of Kocuria marina SO9-6, an actinobacterium isolated from a copper mine.</title>
        <authorList>
            <person name="Castro D.B."/>
            <person name="Pereira L.B."/>
            <person name="Silva M.V."/>
            <person name="Silva B.P."/>
            <person name="Zanardi B.R."/>
            <person name="Carlos C."/>
            <person name="Belgini D.R."/>
            <person name="Limache E.G."/>
            <person name="Lacerda G.V."/>
            <person name="Nery M.B."/>
            <person name="Gomes M.B."/>
            <person name="Souza S."/>
            <person name="Silva T.M."/>
            <person name="Rodrigues V.D."/>
            <person name="Paulino L.C."/>
            <person name="Vicentini R."/>
            <person name="Ferraz L.F."/>
            <person name="Ottoboni L.M."/>
        </authorList>
    </citation>
    <scope>NUCLEOTIDE SEQUENCE [LARGE SCALE GENOMIC DNA]</scope>
    <source>
        <strain evidence="27 28">SO9-6</strain>
    </source>
</reference>
<evidence type="ECO:0000256" key="19">
    <source>
        <dbReference type="PIRNR" id="PIRNR037149"/>
    </source>
</evidence>
<feature type="binding site" evidence="20">
    <location>
        <position position="696"/>
    </location>
    <ligand>
        <name>[4Fe-4S] cluster</name>
        <dbReference type="ChEBI" id="CHEBI:49883"/>
    </ligand>
</feature>
<feature type="region of interest" description="Disordered" evidence="21">
    <location>
        <begin position="855"/>
        <end position="884"/>
    </location>
</feature>
<name>A0A0B0DII6_9MICC</name>
<dbReference type="NCBIfam" id="TIGR02374">
    <property type="entry name" value="nitri_red_nirB"/>
    <property type="match status" value="1"/>
</dbReference>
<evidence type="ECO:0000259" key="23">
    <source>
        <dbReference type="Pfam" id="PF03460"/>
    </source>
</evidence>
<comment type="cofactor">
    <cofactor evidence="17">
        <name>[2Fe-2S] cluster</name>
        <dbReference type="ChEBI" id="CHEBI:190135"/>
    </cofactor>
</comment>
<dbReference type="InterPro" id="IPR007419">
    <property type="entry name" value="BFD-like_2Fe2S-bd_dom"/>
</dbReference>
<dbReference type="InterPro" id="IPR006067">
    <property type="entry name" value="NO2/SO3_Rdtase_4Fe4S_dom"/>
</dbReference>
<keyword evidence="12 19" id="KW-0274">FAD</keyword>
<dbReference type="SUPFAM" id="SSF51905">
    <property type="entry name" value="FAD/NAD(P)-binding domain"/>
    <property type="match status" value="1"/>
</dbReference>
<keyword evidence="16 19" id="KW-0534">Nitrate assimilation</keyword>
<dbReference type="SUPFAM" id="SSF55124">
    <property type="entry name" value="Nitrite/Sulfite reductase N-terminal domain-like"/>
    <property type="match status" value="1"/>
</dbReference>
<feature type="binding site" description="axial binding residue" evidence="20">
    <location>
        <position position="700"/>
    </location>
    <ligand>
        <name>siroheme</name>
        <dbReference type="ChEBI" id="CHEBI:60052"/>
    </ligand>
    <ligandPart>
        <name>Fe</name>
        <dbReference type="ChEBI" id="CHEBI:18248"/>
    </ligandPart>
</feature>
<evidence type="ECO:0000313" key="27">
    <source>
        <dbReference type="EMBL" id="KHE75069.1"/>
    </source>
</evidence>
<dbReference type="GO" id="GO:0046872">
    <property type="term" value="F:metal ion binding"/>
    <property type="evidence" value="ECO:0007669"/>
    <property type="project" value="UniProtKB-KW"/>
</dbReference>
<feature type="domain" description="Nitrite/sulphite reductase 4Fe-4S" evidence="22">
    <location>
        <begin position="647"/>
        <end position="773"/>
    </location>
</feature>
<keyword evidence="15 20" id="KW-0411">Iron-sulfur</keyword>
<dbReference type="Gene3D" id="3.50.50.60">
    <property type="entry name" value="FAD/NAD(P)-binding domain"/>
    <property type="match status" value="2"/>
</dbReference>
<dbReference type="SUPFAM" id="SSF56014">
    <property type="entry name" value="Nitrite and sulphite reductase 4Fe-4S domain-like"/>
    <property type="match status" value="1"/>
</dbReference>
<evidence type="ECO:0000256" key="7">
    <source>
        <dbReference type="ARBA" id="ARBA00022617"/>
    </source>
</evidence>
<keyword evidence="9" id="KW-0001">2Fe-2S</keyword>
<feature type="domain" description="FAD/NAD(P)-binding" evidence="25">
    <location>
        <begin position="15"/>
        <end position="313"/>
    </location>
</feature>
<dbReference type="EC" id="1.8.7.1" evidence="5"/>
<dbReference type="InterPro" id="IPR036188">
    <property type="entry name" value="FAD/NAD-bd_sf"/>
</dbReference>
<dbReference type="InterPro" id="IPR041854">
    <property type="entry name" value="BFD-like_2Fe2S-bd_dom_sf"/>
</dbReference>
<evidence type="ECO:0000256" key="21">
    <source>
        <dbReference type="SAM" id="MobiDB-lite"/>
    </source>
</evidence>
<evidence type="ECO:0000256" key="8">
    <source>
        <dbReference type="ARBA" id="ARBA00022630"/>
    </source>
</evidence>
<dbReference type="Pfam" id="PF18267">
    <property type="entry name" value="Rubredoxin_C"/>
    <property type="match status" value="1"/>
</dbReference>
<evidence type="ECO:0000256" key="15">
    <source>
        <dbReference type="ARBA" id="ARBA00023014"/>
    </source>
</evidence>
<dbReference type="PRINTS" id="PR00411">
    <property type="entry name" value="PNDRDTASEI"/>
</dbReference>
<dbReference type="Gene3D" id="3.30.413.10">
    <property type="entry name" value="Sulfite Reductase Hemoprotein, domain 1"/>
    <property type="match status" value="1"/>
</dbReference>
<evidence type="ECO:0000256" key="5">
    <source>
        <dbReference type="ARBA" id="ARBA00012353"/>
    </source>
</evidence>
<comment type="caution">
    <text evidence="27">The sequence shown here is derived from an EMBL/GenBank/DDBJ whole genome shotgun (WGS) entry which is preliminary data.</text>
</comment>
<dbReference type="Pfam" id="PF01077">
    <property type="entry name" value="NIR_SIR"/>
    <property type="match status" value="1"/>
</dbReference>
<feature type="binding site" evidence="20">
    <location>
        <position position="656"/>
    </location>
    <ligand>
        <name>[4Fe-4S] cluster</name>
        <dbReference type="ChEBI" id="CHEBI:49883"/>
    </ligand>
</feature>
<dbReference type="InterPro" id="IPR052034">
    <property type="entry name" value="NasD-like"/>
</dbReference>
<dbReference type="InterPro" id="IPR005117">
    <property type="entry name" value="NiRdtase/SiRdtase_haem-b_fer"/>
</dbReference>
<accession>A0A0B0DII6</accession>
<gene>
    <name evidence="27" type="ORF">AS25_04855</name>
</gene>
<dbReference type="Pfam" id="PF03460">
    <property type="entry name" value="NIR_SIR_ferr"/>
    <property type="match status" value="1"/>
</dbReference>
<dbReference type="Gene3D" id="1.10.10.1100">
    <property type="entry name" value="BFD-like [2Fe-2S]-binding domain"/>
    <property type="match status" value="1"/>
</dbReference>
<evidence type="ECO:0000259" key="22">
    <source>
        <dbReference type="Pfam" id="PF01077"/>
    </source>
</evidence>
<dbReference type="InterPro" id="IPR036136">
    <property type="entry name" value="Nit/Sulf_reduc_fer-like_dom_sf"/>
</dbReference>
<protein>
    <recommendedName>
        <fullName evidence="5">assimilatory sulfite reductase (ferredoxin)</fullName>
        <ecNumber evidence="5">1.8.7.1</ecNumber>
    </recommendedName>
</protein>
<dbReference type="GO" id="GO:0050661">
    <property type="term" value="F:NADP binding"/>
    <property type="evidence" value="ECO:0007669"/>
    <property type="project" value="UniProtKB-UniRule"/>
</dbReference>
<feature type="binding site" evidence="20">
    <location>
        <position position="700"/>
    </location>
    <ligand>
        <name>[4Fe-4S] cluster</name>
        <dbReference type="ChEBI" id="CHEBI:49883"/>
    </ligand>
</feature>
<dbReference type="PROSITE" id="PS00365">
    <property type="entry name" value="NIR_SIR"/>
    <property type="match status" value="1"/>
</dbReference>